<organism evidence="1 2">
    <name type="scientific">Geofilum rubicundum JCM 15548</name>
    <dbReference type="NCBI Taxonomy" id="1236989"/>
    <lineage>
        <taxon>Bacteria</taxon>
        <taxon>Pseudomonadati</taxon>
        <taxon>Bacteroidota</taxon>
        <taxon>Bacteroidia</taxon>
        <taxon>Marinilabiliales</taxon>
        <taxon>Marinilabiliaceae</taxon>
        <taxon>Geofilum</taxon>
    </lineage>
</organism>
<dbReference type="EMBL" id="BAZW01000060">
    <property type="protein sequence ID" value="GAO31739.1"/>
    <property type="molecule type" value="Genomic_DNA"/>
</dbReference>
<dbReference type="STRING" id="1236989.JCM15548_14133"/>
<gene>
    <name evidence="1" type="ORF">JCM15548_14133</name>
</gene>
<sequence length="57" mass="6483">MMGASLRYRFLIVGLEWLPLNSNYKVYMYEDGDAIASSPEKRKMDVGRVSASVGVYF</sequence>
<comment type="caution">
    <text evidence="1">The sequence shown here is derived from an EMBL/GenBank/DDBJ whole genome shotgun (WGS) entry which is preliminary data.</text>
</comment>
<dbReference type="Proteomes" id="UP000032900">
    <property type="component" value="Unassembled WGS sequence"/>
</dbReference>
<keyword evidence="2" id="KW-1185">Reference proteome</keyword>
<proteinExistence type="predicted"/>
<protein>
    <submittedName>
        <fullName evidence="1">Uncharacterized protein</fullName>
    </submittedName>
</protein>
<reference evidence="1 2" key="1">
    <citation type="journal article" date="2015" name="Microbes Environ.">
        <title>Distribution and evolution of nitrogen fixation genes in the phylum bacteroidetes.</title>
        <authorList>
            <person name="Inoue J."/>
            <person name="Oshima K."/>
            <person name="Suda W."/>
            <person name="Sakamoto M."/>
            <person name="Iino T."/>
            <person name="Noda S."/>
            <person name="Hongoh Y."/>
            <person name="Hattori M."/>
            <person name="Ohkuma M."/>
        </authorList>
    </citation>
    <scope>NUCLEOTIDE SEQUENCE [LARGE SCALE GENOMIC DNA]</scope>
    <source>
        <strain evidence="1">JCM 15548</strain>
    </source>
</reference>
<accession>A0A0E9M2J4</accession>
<dbReference type="AlphaFoldDB" id="A0A0E9M2J4"/>
<name>A0A0E9M2J4_9BACT</name>
<evidence type="ECO:0000313" key="1">
    <source>
        <dbReference type="EMBL" id="GAO31739.1"/>
    </source>
</evidence>
<evidence type="ECO:0000313" key="2">
    <source>
        <dbReference type="Proteomes" id="UP000032900"/>
    </source>
</evidence>